<dbReference type="EMBL" id="AEDD01000004">
    <property type="protein sequence ID" value="EFM11221.1"/>
    <property type="molecule type" value="Genomic_DNA"/>
</dbReference>
<dbReference type="PANTHER" id="PTHR32089">
    <property type="entry name" value="METHYL-ACCEPTING CHEMOTAXIS PROTEIN MCPB"/>
    <property type="match status" value="1"/>
</dbReference>
<evidence type="ECO:0000256" key="3">
    <source>
        <dbReference type="ARBA" id="ARBA00023136"/>
    </source>
</evidence>
<feature type="domain" description="HAMP" evidence="9">
    <location>
        <begin position="313"/>
        <end position="365"/>
    </location>
</feature>
<dbReference type="CDD" id="cd06225">
    <property type="entry name" value="HAMP"/>
    <property type="match status" value="1"/>
</dbReference>
<proteinExistence type="inferred from homology"/>
<dbReference type="SMART" id="SM00283">
    <property type="entry name" value="MA"/>
    <property type="match status" value="1"/>
</dbReference>
<dbReference type="Proteomes" id="UP000005387">
    <property type="component" value="Unassembled WGS sequence"/>
</dbReference>
<evidence type="ECO:0000259" key="8">
    <source>
        <dbReference type="PROSITE" id="PS50111"/>
    </source>
</evidence>
<dbReference type="GO" id="GO:0007165">
    <property type="term" value="P:signal transduction"/>
    <property type="evidence" value="ECO:0007669"/>
    <property type="project" value="UniProtKB-KW"/>
</dbReference>
<evidence type="ECO:0000256" key="6">
    <source>
        <dbReference type="PROSITE-ProRule" id="PRU00284"/>
    </source>
</evidence>
<evidence type="ECO:0000313" key="11">
    <source>
        <dbReference type="Proteomes" id="UP000005387"/>
    </source>
</evidence>
<dbReference type="AlphaFoldDB" id="E0I7R6"/>
<dbReference type="GO" id="GO:0005886">
    <property type="term" value="C:plasma membrane"/>
    <property type="evidence" value="ECO:0007669"/>
    <property type="project" value="UniProtKB-SubCell"/>
</dbReference>
<dbReference type="Pfam" id="PF00015">
    <property type="entry name" value="MCPsignal"/>
    <property type="match status" value="1"/>
</dbReference>
<evidence type="ECO:0000313" key="10">
    <source>
        <dbReference type="EMBL" id="EFM11221.1"/>
    </source>
</evidence>
<keyword evidence="7" id="KW-1133">Transmembrane helix</keyword>
<feature type="domain" description="Methyl-accepting transducer" evidence="8">
    <location>
        <begin position="384"/>
        <end position="634"/>
    </location>
</feature>
<dbReference type="SMART" id="SM00304">
    <property type="entry name" value="HAMP"/>
    <property type="match status" value="1"/>
</dbReference>
<accession>E0I7R6</accession>
<dbReference type="PANTHER" id="PTHR32089:SF114">
    <property type="entry name" value="METHYL-ACCEPTING CHEMOTAXIS PROTEIN MCPB"/>
    <property type="match status" value="1"/>
</dbReference>
<dbReference type="RefSeq" id="WP_006037678.1">
    <property type="nucleotide sequence ID" value="NZ_AEDD01000004.1"/>
</dbReference>
<evidence type="ECO:0000256" key="4">
    <source>
        <dbReference type="ARBA" id="ARBA00023224"/>
    </source>
</evidence>
<dbReference type="InterPro" id="IPR004089">
    <property type="entry name" value="MCPsignal_dom"/>
</dbReference>
<evidence type="ECO:0000259" key="9">
    <source>
        <dbReference type="PROSITE" id="PS50885"/>
    </source>
</evidence>
<dbReference type="Pfam" id="PF00672">
    <property type="entry name" value="HAMP"/>
    <property type="match status" value="1"/>
</dbReference>
<gene>
    <name evidence="10" type="ORF">PaecuDRAFT_1667</name>
</gene>
<keyword evidence="7" id="KW-0812">Transmembrane</keyword>
<evidence type="ECO:0000256" key="5">
    <source>
        <dbReference type="ARBA" id="ARBA00029447"/>
    </source>
</evidence>
<dbReference type="Gene3D" id="1.10.287.950">
    <property type="entry name" value="Methyl-accepting chemotaxis protein"/>
    <property type="match status" value="1"/>
</dbReference>
<dbReference type="InterPro" id="IPR003660">
    <property type="entry name" value="HAMP_dom"/>
</dbReference>
<dbReference type="SUPFAM" id="SSF58104">
    <property type="entry name" value="Methyl-accepting chemotaxis protein (MCP) signaling domain"/>
    <property type="match status" value="1"/>
</dbReference>
<dbReference type="PROSITE" id="PS50885">
    <property type="entry name" value="HAMP"/>
    <property type="match status" value="1"/>
</dbReference>
<keyword evidence="4 6" id="KW-0807">Transducer</keyword>
<evidence type="ECO:0000256" key="7">
    <source>
        <dbReference type="SAM" id="Phobius"/>
    </source>
</evidence>
<dbReference type="STRING" id="717606.PaecuDRAFT_1667"/>
<dbReference type="Gene3D" id="6.10.340.10">
    <property type="match status" value="1"/>
</dbReference>
<comment type="subcellular location">
    <subcellularLocation>
        <location evidence="1">Cell membrane</location>
    </subcellularLocation>
</comment>
<keyword evidence="3 7" id="KW-0472">Membrane</keyword>
<feature type="transmembrane region" description="Helical" evidence="7">
    <location>
        <begin position="292"/>
        <end position="312"/>
    </location>
</feature>
<keyword evidence="11" id="KW-1185">Reference proteome</keyword>
<name>E0I7R6_9BACL</name>
<dbReference type="PROSITE" id="PS50111">
    <property type="entry name" value="CHEMOTAXIS_TRANSDUC_2"/>
    <property type="match status" value="1"/>
</dbReference>
<evidence type="ECO:0000256" key="2">
    <source>
        <dbReference type="ARBA" id="ARBA00022475"/>
    </source>
</evidence>
<keyword evidence="2" id="KW-1003">Cell membrane</keyword>
<dbReference type="eggNOG" id="COG0840">
    <property type="taxonomic scope" value="Bacteria"/>
</dbReference>
<feature type="transmembrane region" description="Helical" evidence="7">
    <location>
        <begin position="20"/>
        <end position="40"/>
    </location>
</feature>
<evidence type="ECO:0000256" key="1">
    <source>
        <dbReference type="ARBA" id="ARBA00004236"/>
    </source>
</evidence>
<protein>
    <submittedName>
        <fullName evidence="10">Methyl-accepting chemotaxis sensory transducer</fullName>
    </submittedName>
</protein>
<reference evidence="10 11" key="1">
    <citation type="submission" date="2010-07" db="EMBL/GenBank/DDBJ databases">
        <title>The draft genome of Paenibacillus curdlanolyticus YK9.</title>
        <authorList>
            <consortium name="US DOE Joint Genome Institute (JGI-PGF)"/>
            <person name="Lucas S."/>
            <person name="Copeland A."/>
            <person name="Lapidus A."/>
            <person name="Cheng J.-F."/>
            <person name="Bruce D."/>
            <person name="Goodwin L."/>
            <person name="Pitluck S."/>
            <person name="Land M.L."/>
            <person name="Hauser L."/>
            <person name="Chang Y.-J."/>
            <person name="Jeffries C."/>
            <person name="Anderson I.J."/>
            <person name="Johnson E."/>
            <person name="Loganathan U."/>
            <person name="Mulhopadhyay B."/>
            <person name="Kyrpides N."/>
            <person name="Woyke T.J."/>
        </authorList>
    </citation>
    <scope>NUCLEOTIDE SEQUENCE [LARGE SCALE GENOMIC DNA]</scope>
    <source>
        <strain evidence="10 11">YK9</strain>
    </source>
</reference>
<dbReference type="OrthoDB" id="9760371at2"/>
<comment type="similarity">
    <text evidence="5">Belongs to the methyl-accepting chemotaxis (MCP) protein family.</text>
</comment>
<organism evidence="10 11">
    <name type="scientific">Paenibacillus curdlanolyticus YK9</name>
    <dbReference type="NCBI Taxonomy" id="717606"/>
    <lineage>
        <taxon>Bacteria</taxon>
        <taxon>Bacillati</taxon>
        <taxon>Bacillota</taxon>
        <taxon>Bacilli</taxon>
        <taxon>Bacillales</taxon>
        <taxon>Paenibacillaceae</taxon>
        <taxon>Paenibacillus</taxon>
    </lineage>
</organism>
<sequence>MIGRLSQSIVRSRKSLGLQLFGITFAGIVALVSVLGYASYAMSKSILKDKVSQASQETLVQATDKLDFLMSTYTGLSRQFLVDTQLREQLVTHMKGEVSVGEQQSVQDAIRQRMDSVLSSEPNLVALRLVPRNLDNSKALATSGANSLEITDANKPWLQQMIDAKGEPIFVPTLAKGLFGYSSEPTITIGRLLKNLKNPNAEFLLIIELKAQLLTDVFASSKIGDNGQLMVIDNSNKVVYAAAPELIGQAAPTIDEANTLTLEQPSKATPWHMVGTMPLDDLVRDSGRILQLTMWMVAAAAVSALIMGYLIARKVGRPLAKLCGLMEKGENGDLSVRMDLRGPSEIARLARHFNRMMEQIGLLVARSNESAQQLVQSAKELKRVSTETAASAGEIAQVTGMIAEGAMNLAEEAERGILLTQTIGDKMNVVTATNTRLGTTAERVRTFSEQGSTYMVDLIDMTDETERLSRSLVDRIGNLKESAGSIRTIMTLMNDISKRTNILSLNASIEAARAGAFGKSFAVVAEEIRKLAEQSKDSIGVVQQMTEEIQHGIDATVVELGAISPLLEEQNSAVKEAADLFGEVKEQMGLFAQELTQSTASVMTLGESQNTLIASIENVSAVSQQSAASSEEVATLTTGQMDVSVKLVTLSDELDSLSGQLLEVLAQFGSKQEESVPEDKEESELPN</sequence>